<accession>A0ABN5BBV6</accession>
<dbReference type="Pfam" id="PF19975">
    <property type="entry name" value="DO-GTPase1"/>
    <property type="match status" value="1"/>
</dbReference>
<dbReference type="GeneID" id="303487532"/>
<reference evidence="2 3" key="1">
    <citation type="submission" date="2017-03" db="EMBL/GenBank/DDBJ databases">
        <title>Complete genome sequence of Blastomonas fulva degrading microcsystin LR.</title>
        <authorList>
            <person name="Lee H.-g."/>
            <person name="Jin L."/>
            <person name="oh H.-M."/>
        </authorList>
    </citation>
    <scope>NUCLEOTIDE SEQUENCE [LARGE SCALE GENOMIC DNA]</scope>
    <source>
        <strain evidence="2 3">T2</strain>
    </source>
</reference>
<name>A0ABN5BBV6_9SPHN</name>
<evidence type="ECO:0000313" key="3">
    <source>
        <dbReference type="Proteomes" id="UP000258016"/>
    </source>
</evidence>
<dbReference type="RefSeq" id="WP_117353225.1">
    <property type="nucleotide sequence ID" value="NZ_CP020083.1"/>
</dbReference>
<evidence type="ECO:0000259" key="1">
    <source>
        <dbReference type="Pfam" id="PF19975"/>
    </source>
</evidence>
<evidence type="ECO:0000313" key="2">
    <source>
        <dbReference type="EMBL" id="ASR53155.1"/>
    </source>
</evidence>
<dbReference type="InterPro" id="IPR045530">
    <property type="entry name" value="DO-GTPase1"/>
</dbReference>
<protein>
    <recommendedName>
        <fullName evidence="1">Double-GTPase 1 domain-containing protein</fullName>
    </recommendedName>
</protein>
<organism evidence="2 3">
    <name type="scientific">Blastomonas fulva</name>
    <dbReference type="NCBI Taxonomy" id="1550728"/>
    <lineage>
        <taxon>Bacteria</taxon>
        <taxon>Pseudomonadati</taxon>
        <taxon>Pseudomonadota</taxon>
        <taxon>Alphaproteobacteria</taxon>
        <taxon>Sphingomonadales</taxon>
        <taxon>Sphingomonadaceae</taxon>
        <taxon>Blastomonas</taxon>
    </lineage>
</organism>
<dbReference type="Proteomes" id="UP000258016">
    <property type="component" value="Chromosome"/>
</dbReference>
<dbReference type="EMBL" id="CP020083">
    <property type="protein sequence ID" value="ASR53155.1"/>
    <property type="molecule type" value="Genomic_DNA"/>
</dbReference>
<proteinExistence type="predicted"/>
<feature type="domain" description="Double-GTPase 1" evidence="1">
    <location>
        <begin position="6"/>
        <end position="279"/>
    </location>
</feature>
<keyword evidence="3" id="KW-1185">Reference proteome</keyword>
<gene>
    <name evidence="2" type="ORF">B5J99_18210</name>
</gene>
<sequence>MTKSIILVGGPDTGKTNYLARLVAHFRDGDGALVATRLPDDMRYIEDALDYLMKGEFAPRSHNTADELSGEIMIEIRSKVDDSEAHLSVPDVSGETWDDIAKSAQISQEWLDRVRAANGALLFVRILSDLNVAPLDWLNAPEMLALVGEGDERQFALPTQVMLCEFLRLLDENLDRSDGETPRVGLVITAWDRLDAHTRAAGPRAFLDREYPLLGGKIANSRGLEIGIFAASVVGGELSDETFKAEYLDGDIVERGYIVDATASEVQTDRDITRPISWVLRFPNPD</sequence>